<dbReference type="InterPro" id="IPR025789">
    <property type="entry name" value="DOT1_dom"/>
</dbReference>
<dbReference type="Proteomes" id="UP000317010">
    <property type="component" value="Unassembled WGS sequence"/>
</dbReference>
<dbReference type="OrthoDB" id="9780095at2"/>
<evidence type="ECO:0000313" key="3">
    <source>
        <dbReference type="Proteomes" id="UP000317010"/>
    </source>
</evidence>
<reference evidence="2 3" key="1">
    <citation type="submission" date="2019-07" db="EMBL/GenBank/DDBJ databases">
        <title>Genomic Encyclopedia of Archaeal and Bacterial Type Strains, Phase II (KMG-II): from individual species to whole genera.</title>
        <authorList>
            <person name="Goeker M."/>
        </authorList>
    </citation>
    <scope>NUCLEOTIDE SEQUENCE [LARGE SCALE GENOMIC DNA]</scope>
    <source>
        <strain evidence="2 3">ATCC BAA-1854</strain>
    </source>
</reference>
<accession>A0A562TVZ0</accession>
<dbReference type="RefSeq" id="WP_144914501.1">
    <property type="nucleotide sequence ID" value="NZ_VLLI01000010.1"/>
</dbReference>
<dbReference type="Pfam" id="PF08123">
    <property type="entry name" value="DOT1"/>
    <property type="match status" value="1"/>
</dbReference>
<gene>
    <name evidence="2" type="ORF">JN11_03476</name>
</gene>
<evidence type="ECO:0000313" key="2">
    <source>
        <dbReference type="EMBL" id="TWI97653.1"/>
    </source>
</evidence>
<dbReference type="EMBL" id="VLLI01000010">
    <property type="protein sequence ID" value="TWI97653.1"/>
    <property type="molecule type" value="Genomic_DNA"/>
</dbReference>
<comment type="caution">
    <text evidence="2">The sequence shown here is derived from an EMBL/GenBank/DDBJ whole genome shotgun (WGS) entry which is preliminary data.</text>
</comment>
<protein>
    <submittedName>
        <fullName evidence="2">Histone methylation protein DOT1</fullName>
    </submittedName>
</protein>
<name>A0A562TVZ0_9SPHI</name>
<proteinExistence type="predicted"/>
<sequence>MFEQIENLIDGYTAQTEATLNIAELTITHGLHSFRYGSSEFLSMIFSNLSLKKGDVFYDLGSGYGKVLLYGAVNFREVLFKGIEILPERNTVCQEMIRKFNLTNVQASCEDILTADITDGNIFYIYNSLYDFQYTQLFNKLKAIAQTKPIKIIAESRCNVFDNQNWLTVCHTYDLDILRKIKFYASE</sequence>
<dbReference type="GO" id="GO:0031151">
    <property type="term" value="F:histone H3K79 methyltransferase activity"/>
    <property type="evidence" value="ECO:0007669"/>
    <property type="project" value="InterPro"/>
</dbReference>
<feature type="domain" description="DOT1" evidence="1">
    <location>
        <begin position="38"/>
        <end position="101"/>
    </location>
</feature>
<dbReference type="Gene3D" id="3.40.50.150">
    <property type="entry name" value="Vaccinia Virus protein VP39"/>
    <property type="match status" value="1"/>
</dbReference>
<dbReference type="SUPFAM" id="SSF53335">
    <property type="entry name" value="S-adenosyl-L-methionine-dependent methyltransferases"/>
    <property type="match status" value="1"/>
</dbReference>
<dbReference type="InterPro" id="IPR029063">
    <property type="entry name" value="SAM-dependent_MTases_sf"/>
</dbReference>
<organism evidence="2 3">
    <name type="scientific">Mucilaginibacter frigoritolerans</name>
    <dbReference type="NCBI Taxonomy" id="652788"/>
    <lineage>
        <taxon>Bacteria</taxon>
        <taxon>Pseudomonadati</taxon>
        <taxon>Bacteroidota</taxon>
        <taxon>Sphingobacteriia</taxon>
        <taxon>Sphingobacteriales</taxon>
        <taxon>Sphingobacteriaceae</taxon>
        <taxon>Mucilaginibacter</taxon>
    </lineage>
</organism>
<dbReference type="AlphaFoldDB" id="A0A562TVZ0"/>
<evidence type="ECO:0000259" key="1">
    <source>
        <dbReference type="Pfam" id="PF08123"/>
    </source>
</evidence>
<keyword evidence="3" id="KW-1185">Reference proteome</keyword>